<evidence type="ECO:0000313" key="1">
    <source>
        <dbReference type="EMBL" id="KAK2559111.1"/>
    </source>
</evidence>
<accession>A0AAD9V2T8</accession>
<keyword evidence="2" id="KW-1185">Reference proteome</keyword>
<reference evidence="1" key="1">
    <citation type="journal article" date="2023" name="G3 (Bethesda)">
        <title>Whole genome assembly and annotation of the endangered Caribbean coral Acropora cervicornis.</title>
        <authorList>
            <person name="Selwyn J.D."/>
            <person name="Vollmer S.V."/>
        </authorList>
    </citation>
    <scope>NUCLEOTIDE SEQUENCE</scope>
    <source>
        <strain evidence="1">K2</strain>
    </source>
</reference>
<dbReference type="EMBL" id="JARQWQ010000041">
    <property type="protein sequence ID" value="KAK2559111.1"/>
    <property type="molecule type" value="Genomic_DNA"/>
</dbReference>
<gene>
    <name evidence="1" type="ORF">P5673_018228</name>
</gene>
<comment type="caution">
    <text evidence="1">The sequence shown here is derived from an EMBL/GenBank/DDBJ whole genome shotgun (WGS) entry which is preliminary data.</text>
</comment>
<reference evidence="1" key="2">
    <citation type="journal article" date="2023" name="Science">
        <title>Genomic signatures of disease resistance in endangered staghorn corals.</title>
        <authorList>
            <person name="Vollmer S.V."/>
            <person name="Selwyn J.D."/>
            <person name="Despard B.A."/>
            <person name="Roesel C.L."/>
        </authorList>
    </citation>
    <scope>NUCLEOTIDE SEQUENCE</scope>
    <source>
        <strain evidence="1">K2</strain>
    </source>
</reference>
<proteinExistence type="predicted"/>
<sequence length="198" mass="22310">MKRLDPRARAFVRLGIEQLFFQMETQSQALPVLSPLSNTASSGMGFVGHTATNLINHMGHDRPFQVRDAELGMNALSSRLDSDFWAPYDTSKEFSYEDFKNKIFQLAKIKRFGGFSETFFKNFKNILQLMMGNAQNGLVNLSTAPKMRVVKALLNDTSPLKMHSVKTTLLKSFENVIPVVFEAGITPTLSFRVLISMH</sequence>
<dbReference type="Proteomes" id="UP001249851">
    <property type="component" value="Unassembled WGS sequence"/>
</dbReference>
<organism evidence="1 2">
    <name type="scientific">Acropora cervicornis</name>
    <name type="common">Staghorn coral</name>
    <dbReference type="NCBI Taxonomy" id="6130"/>
    <lineage>
        <taxon>Eukaryota</taxon>
        <taxon>Metazoa</taxon>
        <taxon>Cnidaria</taxon>
        <taxon>Anthozoa</taxon>
        <taxon>Hexacorallia</taxon>
        <taxon>Scleractinia</taxon>
        <taxon>Astrocoeniina</taxon>
        <taxon>Acroporidae</taxon>
        <taxon>Acropora</taxon>
    </lineage>
</organism>
<dbReference type="AlphaFoldDB" id="A0AAD9V2T8"/>
<evidence type="ECO:0000313" key="2">
    <source>
        <dbReference type="Proteomes" id="UP001249851"/>
    </source>
</evidence>
<protein>
    <submittedName>
        <fullName evidence="1">Uncharacterized protein</fullName>
    </submittedName>
</protein>
<name>A0AAD9V2T8_ACRCE</name>